<dbReference type="RefSeq" id="WP_133539173.1">
    <property type="nucleotide sequence ID" value="NZ_SNXI01000004.1"/>
</dbReference>
<dbReference type="OrthoDB" id="6239009at2"/>
<gene>
    <name evidence="1" type="ORF">DEU29_104183</name>
</gene>
<accession>A0A4R6PLK5</accession>
<reference evidence="1 2" key="1">
    <citation type="submission" date="2019-03" db="EMBL/GenBank/DDBJ databases">
        <title>Freshwater and sediment microbial communities from various areas in North America, analyzing microbe dynamics in response to fracking.</title>
        <authorList>
            <person name="Lamendella R."/>
        </authorList>
    </citation>
    <scope>NUCLEOTIDE SEQUENCE [LARGE SCALE GENOMIC DNA]</scope>
    <source>
        <strain evidence="1 2">18_TX</strain>
    </source>
</reference>
<keyword evidence="2" id="KW-1185">Reference proteome</keyword>
<name>A0A4R6PLK5_9GAMM</name>
<dbReference type="AlphaFoldDB" id="A0A4R6PLK5"/>
<dbReference type="EMBL" id="SNXI01000004">
    <property type="protein sequence ID" value="TDP39071.1"/>
    <property type="molecule type" value="Genomic_DNA"/>
</dbReference>
<sequence length="168" mass="20090">MDLPNGLDQWQWQQIPIQVLGQQTAYQLTQPEQPDWQQLNRWYPDCTDARLNNYWVCVIGDTTWSFFEFEQQRWVLMPVVIPKVSRESALPLGLDILSQSQSNGYRITVYFSNKPYNLLQRQLRFRLAQLIARVETLEQEDDLWILEGEHGRLVFSRHENWTFVTLMQ</sequence>
<organism evidence="1 2">
    <name type="scientific">Idiomarina aquatica</name>
    <dbReference type="NCBI Taxonomy" id="1327752"/>
    <lineage>
        <taxon>Bacteria</taxon>
        <taxon>Pseudomonadati</taxon>
        <taxon>Pseudomonadota</taxon>
        <taxon>Gammaproteobacteria</taxon>
        <taxon>Alteromonadales</taxon>
        <taxon>Idiomarinaceae</taxon>
        <taxon>Idiomarina</taxon>
    </lineage>
</organism>
<proteinExistence type="predicted"/>
<evidence type="ECO:0000313" key="1">
    <source>
        <dbReference type="EMBL" id="TDP39071.1"/>
    </source>
</evidence>
<dbReference type="Proteomes" id="UP000295531">
    <property type="component" value="Unassembled WGS sequence"/>
</dbReference>
<protein>
    <submittedName>
        <fullName evidence="1">Uncharacterized protein</fullName>
    </submittedName>
</protein>
<comment type="caution">
    <text evidence="1">The sequence shown here is derived from an EMBL/GenBank/DDBJ whole genome shotgun (WGS) entry which is preliminary data.</text>
</comment>
<evidence type="ECO:0000313" key="2">
    <source>
        <dbReference type="Proteomes" id="UP000295531"/>
    </source>
</evidence>